<gene>
    <name evidence="1" type="ORF">F9K24_00985</name>
</gene>
<dbReference type="AlphaFoldDB" id="A0A833M0D1"/>
<evidence type="ECO:0000313" key="2">
    <source>
        <dbReference type="Proteomes" id="UP000460298"/>
    </source>
</evidence>
<name>A0A833M0D1_9LEPT</name>
<evidence type="ECO:0000313" key="1">
    <source>
        <dbReference type="EMBL" id="KAB2935332.1"/>
    </source>
</evidence>
<protein>
    <submittedName>
        <fullName evidence="1">Uncharacterized protein</fullName>
    </submittedName>
</protein>
<reference evidence="1 2" key="1">
    <citation type="submission" date="2019-10" db="EMBL/GenBank/DDBJ databases">
        <title>Extracellular Electron Transfer in a Candidatus Methanoperedens spp. Enrichment Culture.</title>
        <authorList>
            <person name="Berger S."/>
            <person name="Rangel Shaw D."/>
            <person name="Berben T."/>
            <person name="In 'T Zandt M."/>
            <person name="Frank J."/>
            <person name="Reimann J."/>
            <person name="Jetten M.S.M."/>
            <person name="Welte C.U."/>
        </authorList>
    </citation>
    <scope>NUCLEOTIDE SEQUENCE [LARGE SCALE GENOMIC DNA]</scope>
    <source>
        <strain evidence="1">SB12</strain>
    </source>
</reference>
<dbReference type="Proteomes" id="UP000460298">
    <property type="component" value="Unassembled WGS sequence"/>
</dbReference>
<comment type="caution">
    <text evidence="1">The sequence shown here is derived from an EMBL/GenBank/DDBJ whole genome shotgun (WGS) entry which is preliminary data.</text>
</comment>
<organism evidence="1 2">
    <name type="scientific">Leptonema illini</name>
    <dbReference type="NCBI Taxonomy" id="183"/>
    <lineage>
        <taxon>Bacteria</taxon>
        <taxon>Pseudomonadati</taxon>
        <taxon>Spirochaetota</taxon>
        <taxon>Spirochaetia</taxon>
        <taxon>Leptospirales</taxon>
        <taxon>Leptospiraceae</taxon>
        <taxon>Leptonema</taxon>
    </lineage>
</organism>
<accession>A0A833M0D1</accession>
<sequence>MYKAFVDTETMPFLDGVLAVVKEIPYSASGGYITPLPDWIPEVKLVYRYDHYQITFDTTEDLRQLVEENGKKTRLLLRADPEGWAKIIASWQQIGQLFDRRWFSQELAIAYDLDRNAHQPSLVRGKLVFYATRLGLSKSSFPHSLFRVFVSQSTLSISKEVLIEDVSSGMKKQFRSPE</sequence>
<proteinExistence type="predicted"/>
<dbReference type="EMBL" id="WBUI01000001">
    <property type="protein sequence ID" value="KAB2935332.1"/>
    <property type="molecule type" value="Genomic_DNA"/>
</dbReference>